<evidence type="ECO:0000313" key="2">
    <source>
        <dbReference type="Proteomes" id="UP001629235"/>
    </source>
</evidence>
<name>A0ACC7NC25_9BURK</name>
<keyword evidence="2" id="KW-1185">Reference proteome</keyword>
<comment type="caution">
    <text evidence="1">The sequence shown here is derived from an EMBL/GenBank/DDBJ whole genome shotgun (WGS) entry which is preliminary data.</text>
</comment>
<organism evidence="1 2">
    <name type="scientific">Paraburkholderia rhynchosiae</name>
    <dbReference type="NCBI Taxonomy" id="487049"/>
    <lineage>
        <taxon>Bacteria</taxon>
        <taxon>Pseudomonadati</taxon>
        <taxon>Pseudomonadota</taxon>
        <taxon>Betaproteobacteria</taxon>
        <taxon>Burkholderiales</taxon>
        <taxon>Burkholderiaceae</taxon>
        <taxon>Paraburkholderia</taxon>
    </lineage>
</organism>
<reference evidence="1 2" key="1">
    <citation type="journal article" date="2024" name="Chem. Sci.">
        <title>Discovery of megapolipeptins by genome mining of a Burkholderiales bacteria collection.</title>
        <authorList>
            <person name="Paulo B.S."/>
            <person name="Recchia M.J.J."/>
            <person name="Lee S."/>
            <person name="Fergusson C.H."/>
            <person name="Romanowski S.B."/>
            <person name="Hernandez A."/>
            <person name="Krull N."/>
            <person name="Liu D.Y."/>
            <person name="Cavanagh H."/>
            <person name="Bos A."/>
            <person name="Gray C.A."/>
            <person name="Murphy B.T."/>
            <person name="Linington R.G."/>
            <person name="Eustaquio A.S."/>
        </authorList>
    </citation>
    <scope>NUCLEOTIDE SEQUENCE [LARGE SCALE GENOMIC DNA]</scope>
    <source>
        <strain evidence="1 2">RL18-126-BIB-B</strain>
    </source>
</reference>
<dbReference type="EMBL" id="JAQQDW010000024">
    <property type="protein sequence ID" value="MFM0104575.1"/>
    <property type="molecule type" value="Genomic_DNA"/>
</dbReference>
<accession>A0ACC7NC25</accession>
<proteinExistence type="predicted"/>
<protein>
    <submittedName>
        <fullName evidence="1">LysR substrate-binding domain-containing protein</fullName>
    </submittedName>
</protein>
<dbReference type="Proteomes" id="UP001629235">
    <property type="component" value="Unassembled WGS sequence"/>
</dbReference>
<sequence length="312" mass="34608">MRKMELRHLRYFIAAAEEEHFGRAAVRLHITRPAVSQIIADLEGELGTPLFERLAHTVKLTAAGRTLLPQLVRVMDDLNEAIVLTKRVGQGMTGTLRIGYGSLTLMHSIFRAAVKQFRESYPEISLSLVEMSTSLQPKALAEGKIDAGFMHLGPNPHPGKRRTEINMEREGIVLDSVCIQTGSLGVVVPHDHRLARRKSLTLEDLANEWFVVVPRSSSSLSYGQLYSFCQAAGFEPNIVQEVSTIASQLNLISVGIGIGLAVMGKNFAYPSDLTIIPLTNLNYSTRFIFGWISRQNDPILDKMIDIVKNLSK</sequence>
<evidence type="ECO:0000313" key="1">
    <source>
        <dbReference type="EMBL" id="MFM0104575.1"/>
    </source>
</evidence>
<gene>
    <name evidence="1" type="ORF">PQR01_14075</name>
</gene>